<keyword evidence="1" id="KW-1133">Transmembrane helix</keyword>
<organism evidence="2">
    <name type="scientific">Rhizophora mucronata</name>
    <name type="common">Asiatic mangrove</name>
    <dbReference type="NCBI Taxonomy" id="61149"/>
    <lineage>
        <taxon>Eukaryota</taxon>
        <taxon>Viridiplantae</taxon>
        <taxon>Streptophyta</taxon>
        <taxon>Embryophyta</taxon>
        <taxon>Tracheophyta</taxon>
        <taxon>Spermatophyta</taxon>
        <taxon>Magnoliopsida</taxon>
        <taxon>eudicotyledons</taxon>
        <taxon>Gunneridae</taxon>
        <taxon>Pentapetalae</taxon>
        <taxon>rosids</taxon>
        <taxon>fabids</taxon>
        <taxon>Malpighiales</taxon>
        <taxon>Rhizophoraceae</taxon>
        <taxon>Rhizophora</taxon>
    </lineage>
</organism>
<keyword evidence="1" id="KW-0472">Membrane</keyword>
<dbReference type="EMBL" id="GGEC01078838">
    <property type="protein sequence ID" value="MBX59322.1"/>
    <property type="molecule type" value="Transcribed_RNA"/>
</dbReference>
<keyword evidence="1" id="KW-0812">Transmembrane</keyword>
<reference evidence="2" key="1">
    <citation type="submission" date="2018-02" db="EMBL/GenBank/DDBJ databases">
        <title>Rhizophora mucronata_Transcriptome.</title>
        <authorList>
            <person name="Meera S.P."/>
            <person name="Sreeshan A."/>
            <person name="Augustine A."/>
        </authorList>
    </citation>
    <scope>NUCLEOTIDE SEQUENCE</scope>
    <source>
        <tissue evidence="2">Leaf</tissue>
    </source>
</reference>
<sequence>MFAIGSSSNYLRQRATACGYKLWSLCLSCVAILYICMTDLKFHASSAARSQLLFGG</sequence>
<evidence type="ECO:0000256" key="1">
    <source>
        <dbReference type="SAM" id="Phobius"/>
    </source>
</evidence>
<dbReference type="AlphaFoldDB" id="A0A2P2PX41"/>
<protein>
    <submittedName>
        <fullName evidence="2">Uncharacterized protein</fullName>
    </submittedName>
</protein>
<accession>A0A2P2PX41</accession>
<name>A0A2P2PX41_RHIMU</name>
<proteinExistence type="predicted"/>
<evidence type="ECO:0000313" key="2">
    <source>
        <dbReference type="EMBL" id="MBX59322.1"/>
    </source>
</evidence>
<feature type="transmembrane region" description="Helical" evidence="1">
    <location>
        <begin position="20"/>
        <end position="40"/>
    </location>
</feature>